<dbReference type="InterPro" id="IPR029044">
    <property type="entry name" value="Nucleotide-diphossugar_trans"/>
</dbReference>
<proteinExistence type="predicted"/>
<gene>
    <name evidence="1" type="ORF">PCAL00307_LOCUS14304</name>
</gene>
<dbReference type="AlphaFoldDB" id="A0A7S3ZZI9"/>
<accession>A0A7S3ZZI9</accession>
<organism evidence="1">
    <name type="scientific">Pelagomonas calceolata</name>
    <dbReference type="NCBI Taxonomy" id="35677"/>
    <lineage>
        <taxon>Eukaryota</taxon>
        <taxon>Sar</taxon>
        <taxon>Stramenopiles</taxon>
        <taxon>Ochrophyta</taxon>
        <taxon>Pelagophyceae</taxon>
        <taxon>Pelagomonadales</taxon>
        <taxon>Pelagomonadaceae</taxon>
        <taxon>Pelagomonas</taxon>
    </lineage>
</organism>
<reference evidence="1" key="1">
    <citation type="submission" date="2021-01" db="EMBL/GenBank/DDBJ databases">
        <authorList>
            <person name="Corre E."/>
            <person name="Pelletier E."/>
            <person name="Niang G."/>
            <person name="Scheremetjew M."/>
            <person name="Finn R."/>
            <person name="Kale V."/>
            <person name="Holt S."/>
            <person name="Cochrane G."/>
            <person name="Meng A."/>
            <person name="Brown T."/>
            <person name="Cohen L."/>
        </authorList>
    </citation>
    <scope>NUCLEOTIDE SEQUENCE</scope>
    <source>
        <strain evidence="1">CCMP1756</strain>
    </source>
</reference>
<sequence length="489" mass="53445">MRLVLLLAAAARALQPCSTPVLVDGAERFVECGGPHAVDDAVFAFLGGLNDTARVGCATEACVEAAPKKGATCSDEECTCDAGDWACARLVVEHAALPARWPPVSIKNVEQLCQNGSKVLIASASDGIRVAPHVTTNLRERTWESWRDYCLQHNYAFFPLDLSNDQYWAAYSDDLKVELDYYLKVRSGHWHKIFLLRRLLDADCFDFYVVVDDDVVVTAPSMQLHAILADLPPDYLGAGADENYHHHAQSQIGGGYSFNTGLLATRGGAYAKLLLEAAWLEPFRADGDACWLKGCFAWDQAAVASLHGRVGAVHVFPYRTLQSSWNAHTCAPDFFAQGCAVENSRLAWRPGDFSAHLSGGHYIDRSHRLDLLREYLDEGPLQVENASVGLSTRRTALLELALAHCGRDRVVDAARRAVDEVCDRVSRNDGRFLSFERSVLWPTSQLRAAVVDLYPSLEEAEAAIAARTRALVGSLRGVVEVGGAGFVLG</sequence>
<dbReference type="Gene3D" id="3.90.550.10">
    <property type="entry name" value="Spore Coat Polysaccharide Biosynthesis Protein SpsA, Chain A"/>
    <property type="match status" value="1"/>
</dbReference>
<protein>
    <submittedName>
        <fullName evidence="1">Uncharacterized protein</fullName>
    </submittedName>
</protein>
<dbReference type="EMBL" id="HBIW01016578">
    <property type="protein sequence ID" value="CAE0698868.1"/>
    <property type="molecule type" value="Transcribed_RNA"/>
</dbReference>
<name>A0A7S3ZZI9_9STRA</name>
<evidence type="ECO:0000313" key="1">
    <source>
        <dbReference type="EMBL" id="CAE0698868.1"/>
    </source>
</evidence>